<reference evidence="2 3" key="1">
    <citation type="submission" date="2021-05" db="EMBL/GenBank/DDBJ databases">
        <title>The draft genome of Geobacter luticola JCM 17780.</title>
        <authorList>
            <person name="Xu Z."/>
            <person name="Masuda Y."/>
            <person name="Itoh H."/>
            <person name="Senoo K."/>
        </authorList>
    </citation>
    <scope>NUCLEOTIDE SEQUENCE [LARGE SCALE GENOMIC DNA]</scope>
    <source>
        <strain evidence="2 3">JCM 17780</strain>
    </source>
</reference>
<protein>
    <submittedName>
        <fullName evidence="2">YncE family protein</fullName>
    </submittedName>
</protein>
<dbReference type="NCBIfam" id="TIGR02276">
    <property type="entry name" value="beta_rpt_yvtn"/>
    <property type="match status" value="1"/>
</dbReference>
<evidence type="ECO:0000313" key="3">
    <source>
        <dbReference type="Proteomes" id="UP000756860"/>
    </source>
</evidence>
<dbReference type="SUPFAM" id="SSF51004">
    <property type="entry name" value="C-terminal (heme d1) domain of cytochrome cd1-nitrite reductase"/>
    <property type="match status" value="1"/>
</dbReference>
<sequence>MKVLLLITSLLLLPGCMLHIPAAKPVLGDQGEVYLYTRPFPQQASRLGFTLEKLEAIRDDGARFSVPLKLVEIKGAEMTRQRFLASGTLPPGNYTGLAFGVKRATLRGEDGDATLLVPEEAARVESFFTVASGKAQFLSIGFKYDEAVIRGFAFTPAFTVTVPGKPVAGLVGYVANSSANTVAVFDRQALEVTGVIATGRGPRCIVIDQLRRRAYVALSGDNAVDVIDIPTNASVGTIRLNSGDEPVELALSSDGGTLLSVNGGSNSVSFLDPASLVELDRITVGNGPSSIALDPAGARAFVFNDATSTISLIDVRKRSLIATIGTEPGPSRGQFNRRGDLLYVIHGQSPNLDTLNPFTLTLQNRRHVGMGMQALKVDRSTELLYAARRQSPEIELFEPSAVLPLTFIRTGGETVHMAIDGELNNLYAVNPSRKSVQVINLVSKNVIAELDLDEDPAWVALVGER</sequence>
<feature type="signal peptide" evidence="1">
    <location>
        <begin position="1"/>
        <end position="18"/>
    </location>
</feature>
<dbReference type="InterPro" id="IPR011048">
    <property type="entry name" value="Haem_d1_sf"/>
</dbReference>
<dbReference type="InterPro" id="IPR015943">
    <property type="entry name" value="WD40/YVTN_repeat-like_dom_sf"/>
</dbReference>
<keyword evidence="1" id="KW-0732">Signal</keyword>
<name>A0ABS5SGU1_9BACT</name>
<dbReference type="RefSeq" id="WP_214176585.1">
    <property type="nucleotide sequence ID" value="NZ_JAHCVK010000012.1"/>
</dbReference>
<dbReference type="Proteomes" id="UP000756860">
    <property type="component" value="Unassembled WGS sequence"/>
</dbReference>
<keyword evidence="3" id="KW-1185">Reference proteome</keyword>
<feature type="chain" id="PRO_5046583014" evidence="1">
    <location>
        <begin position="19"/>
        <end position="465"/>
    </location>
</feature>
<gene>
    <name evidence="2" type="ORF">KI810_16105</name>
</gene>
<dbReference type="PANTHER" id="PTHR47197:SF3">
    <property type="entry name" value="DIHYDRO-HEME D1 DEHYDROGENASE"/>
    <property type="match status" value="1"/>
</dbReference>
<dbReference type="PANTHER" id="PTHR47197">
    <property type="entry name" value="PROTEIN NIRF"/>
    <property type="match status" value="1"/>
</dbReference>
<evidence type="ECO:0000256" key="1">
    <source>
        <dbReference type="SAM" id="SignalP"/>
    </source>
</evidence>
<proteinExistence type="predicted"/>
<organism evidence="2 3">
    <name type="scientific">Geomobilimonas luticola</name>
    <dbReference type="NCBI Taxonomy" id="1114878"/>
    <lineage>
        <taxon>Bacteria</taxon>
        <taxon>Pseudomonadati</taxon>
        <taxon>Thermodesulfobacteriota</taxon>
        <taxon>Desulfuromonadia</taxon>
        <taxon>Geobacterales</taxon>
        <taxon>Geobacteraceae</taxon>
        <taxon>Geomobilimonas</taxon>
    </lineage>
</organism>
<accession>A0ABS5SGU1</accession>
<comment type="caution">
    <text evidence="2">The sequence shown here is derived from an EMBL/GenBank/DDBJ whole genome shotgun (WGS) entry which is preliminary data.</text>
</comment>
<dbReference type="InterPro" id="IPR011964">
    <property type="entry name" value="YVTN_b-propeller_repeat"/>
</dbReference>
<dbReference type="EMBL" id="JAHCVK010000012">
    <property type="protein sequence ID" value="MBT0654576.1"/>
    <property type="molecule type" value="Genomic_DNA"/>
</dbReference>
<dbReference type="InterPro" id="IPR051200">
    <property type="entry name" value="Host-pathogen_enzymatic-act"/>
</dbReference>
<dbReference type="Gene3D" id="2.130.10.10">
    <property type="entry name" value="YVTN repeat-like/Quinoprotein amine dehydrogenase"/>
    <property type="match status" value="2"/>
</dbReference>
<evidence type="ECO:0000313" key="2">
    <source>
        <dbReference type="EMBL" id="MBT0654576.1"/>
    </source>
</evidence>